<protein>
    <submittedName>
        <fullName evidence="3">MFS transporter</fullName>
    </submittedName>
</protein>
<reference evidence="3" key="1">
    <citation type="submission" date="2023-06" db="EMBL/GenBank/DDBJ databases">
        <title>MT1 and MT2 Draft Genomes of Novel Species.</title>
        <authorList>
            <person name="Venkateswaran K."/>
        </authorList>
    </citation>
    <scope>NUCLEOTIDE SEQUENCE</scope>
    <source>
        <strain evidence="3">F6_8S_P_1B</strain>
    </source>
</reference>
<dbReference type="RefSeq" id="WP_301210530.1">
    <property type="nucleotide sequence ID" value="NZ_JAROCF010000001.1"/>
</dbReference>
<feature type="transmembrane region" description="Helical" evidence="2">
    <location>
        <begin position="306"/>
        <end position="327"/>
    </location>
</feature>
<keyword evidence="2" id="KW-1133">Transmembrane helix</keyword>
<feature type="transmembrane region" description="Helical" evidence="2">
    <location>
        <begin position="396"/>
        <end position="418"/>
    </location>
</feature>
<dbReference type="PANTHER" id="PTHR23523:SF2">
    <property type="entry name" value="2-NITROIMIDAZOLE TRANSPORTER"/>
    <property type="match status" value="1"/>
</dbReference>
<feature type="transmembrane region" description="Helical" evidence="2">
    <location>
        <begin position="242"/>
        <end position="261"/>
    </location>
</feature>
<dbReference type="InterPro" id="IPR011701">
    <property type="entry name" value="MFS"/>
</dbReference>
<keyword evidence="2" id="KW-0472">Membrane</keyword>
<dbReference type="Gene3D" id="1.20.1250.20">
    <property type="entry name" value="MFS general substrate transporter like domains"/>
    <property type="match status" value="1"/>
</dbReference>
<feature type="transmembrane region" description="Helical" evidence="2">
    <location>
        <begin position="100"/>
        <end position="117"/>
    </location>
</feature>
<keyword evidence="4" id="KW-1185">Reference proteome</keyword>
<dbReference type="PANTHER" id="PTHR23523">
    <property type="match status" value="1"/>
</dbReference>
<proteinExistence type="predicted"/>
<name>A0ABT8K9E0_9MICO</name>
<evidence type="ECO:0000313" key="4">
    <source>
        <dbReference type="Proteomes" id="UP001174208"/>
    </source>
</evidence>
<comment type="caution">
    <text evidence="3">The sequence shown here is derived from an EMBL/GenBank/DDBJ whole genome shotgun (WGS) entry which is preliminary data.</text>
</comment>
<dbReference type="InterPro" id="IPR052524">
    <property type="entry name" value="MFS_Cyanate_Porter"/>
</dbReference>
<organism evidence="3 4">
    <name type="scientific">Leifsonia williamsii</name>
    <dbReference type="NCBI Taxonomy" id="3035919"/>
    <lineage>
        <taxon>Bacteria</taxon>
        <taxon>Bacillati</taxon>
        <taxon>Actinomycetota</taxon>
        <taxon>Actinomycetes</taxon>
        <taxon>Micrococcales</taxon>
        <taxon>Microbacteriaceae</taxon>
        <taxon>Leifsonia</taxon>
    </lineage>
</organism>
<dbReference type="Proteomes" id="UP001174208">
    <property type="component" value="Unassembled WGS sequence"/>
</dbReference>
<dbReference type="EMBL" id="JAROCF010000001">
    <property type="protein sequence ID" value="MDN4614081.1"/>
    <property type="molecule type" value="Genomic_DNA"/>
</dbReference>
<feature type="transmembrane region" description="Helical" evidence="2">
    <location>
        <begin position="28"/>
        <end position="49"/>
    </location>
</feature>
<feature type="transmembrane region" description="Helical" evidence="2">
    <location>
        <begin position="281"/>
        <end position="299"/>
    </location>
</feature>
<feature type="transmembrane region" description="Helical" evidence="2">
    <location>
        <begin position="123"/>
        <end position="145"/>
    </location>
</feature>
<evidence type="ECO:0000313" key="3">
    <source>
        <dbReference type="EMBL" id="MDN4614081.1"/>
    </source>
</evidence>
<feature type="transmembrane region" description="Helical" evidence="2">
    <location>
        <begin position="186"/>
        <end position="205"/>
    </location>
</feature>
<keyword evidence="2" id="KW-0812">Transmembrane</keyword>
<feature type="transmembrane region" description="Helical" evidence="2">
    <location>
        <begin position="368"/>
        <end position="390"/>
    </location>
</feature>
<sequence>MTFTDEAPRTGSLPARGSSAARPRRGSAALAVYVAAGLLLIAFNLRVGIASVSPVLSSLEHDLGGSPAAASLLTTIPVFAFGAFAFLTPALSRRIGLHRLLGVTMAAAALGIGLRLIPSPVALFAGTVVVGAAIAVANVCMPAAIKQDFAHRTASMMGLYSTAMFVGAAVATAFTVPLMADFGGSWRAALGFWLVPAAAALLVWLPRAAMNPGHVPHSTRVLDAVEELPDEPRMRRLLRDRVAWAVTGFMGTQSLTYYAALTWIPTLLRDAGVPDGEAGLMLSYTSLPGIAAALAVPALSRLRPPWLPIALSTACLIVGFTGLLLVTDGGAPWWWMTFLGLGQGSAIALSLSFIVLRSPDSRHTGHLSTMAQGIGYLLAGLGPVGLGIIHSATGGWSMPVGALLAVLVAQFAAGAAAARDRHVFSTGGARP</sequence>
<accession>A0ABT8K9E0</accession>
<feature type="compositionally biased region" description="Low complexity" evidence="1">
    <location>
        <begin position="12"/>
        <end position="21"/>
    </location>
</feature>
<dbReference type="CDD" id="cd17339">
    <property type="entry name" value="MFS_NIMT_CynX_like"/>
    <property type="match status" value="1"/>
</dbReference>
<dbReference type="InterPro" id="IPR036259">
    <property type="entry name" value="MFS_trans_sf"/>
</dbReference>
<feature type="transmembrane region" description="Helical" evidence="2">
    <location>
        <begin position="157"/>
        <end position="180"/>
    </location>
</feature>
<feature type="transmembrane region" description="Helical" evidence="2">
    <location>
        <begin position="333"/>
        <end position="356"/>
    </location>
</feature>
<gene>
    <name evidence="3" type="ORF">P5G50_06405</name>
</gene>
<evidence type="ECO:0000256" key="2">
    <source>
        <dbReference type="SAM" id="Phobius"/>
    </source>
</evidence>
<dbReference type="SUPFAM" id="SSF103473">
    <property type="entry name" value="MFS general substrate transporter"/>
    <property type="match status" value="1"/>
</dbReference>
<evidence type="ECO:0000256" key="1">
    <source>
        <dbReference type="SAM" id="MobiDB-lite"/>
    </source>
</evidence>
<dbReference type="Pfam" id="PF07690">
    <property type="entry name" value="MFS_1"/>
    <property type="match status" value="1"/>
</dbReference>
<feature type="transmembrane region" description="Helical" evidence="2">
    <location>
        <begin position="69"/>
        <end position="88"/>
    </location>
</feature>
<feature type="region of interest" description="Disordered" evidence="1">
    <location>
        <begin position="1"/>
        <end position="21"/>
    </location>
</feature>